<feature type="domain" description="Calpain catalytic" evidence="3">
    <location>
        <begin position="505"/>
        <end position="771"/>
    </location>
</feature>
<feature type="compositionally biased region" description="Basic and acidic residues" evidence="2">
    <location>
        <begin position="184"/>
        <end position="196"/>
    </location>
</feature>
<evidence type="ECO:0000259" key="3">
    <source>
        <dbReference type="PROSITE" id="PS50203"/>
    </source>
</evidence>
<evidence type="ECO:0000313" key="5">
    <source>
        <dbReference type="Proteomes" id="UP001501867"/>
    </source>
</evidence>
<feature type="compositionally biased region" description="Pro residues" evidence="2">
    <location>
        <begin position="7"/>
        <end position="29"/>
    </location>
</feature>
<keyword evidence="1" id="KW-0378">Hydrolase</keyword>
<feature type="compositionally biased region" description="Low complexity" evidence="2">
    <location>
        <begin position="35"/>
        <end position="45"/>
    </location>
</feature>
<organism evidence="4 5">
    <name type="scientific">Streptomyces polychromogenes</name>
    <dbReference type="NCBI Taxonomy" id="67342"/>
    <lineage>
        <taxon>Bacteria</taxon>
        <taxon>Bacillati</taxon>
        <taxon>Actinomycetota</taxon>
        <taxon>Actinomycetes</taxon>
        <taxon>Kitasatosporales</taxon>
        <taxon>Streptomycetaceae</taxon>
        <taxon>Streptomyces</taxon>
    </lineage>
</organism>
<feature type="compositionally biased region" description="Low complexity" evidence="2">
    <location>
        <begin position="388"/>
        <end position="404"/>
    </location>
</feature>
<keyword evidence="1" id="KW-0788">Thiol protease</keyword>
<feature type="compositionally biased region" description="Basic and acidic residues" evidence="2">
    <location>
        <begin position="440"/>
        <end position="449"/>
    </location>
</feature>
<feature type="active site" evidence="1">
    <location>
        <position position="534"/>
    </location>
</feature>
<feature type="compositionally biased region" description="Basic and acidic residues" evidence="2">
    <location>
        <begin position="469"/>
        <end position="478"/>
    </location>
</feature>
<feature type="compositionally biased region" description="Basic and acidic residues" evidence="2">
    <location>
        <begin position="304"/>
        <end position="321"/>
    </location>
</feature>
<dbReference type="Proteomes" id="UP001501867">
    <property type="component" value="Unassembled WGS sequence"/>
</dbReference>
<gene>
    <name evidence="4" type="ORF">GCM10010302_78600</name>
</gene>
<keyword evidence="1" id="KW-0645">Protease</keyword>
<sequence>MSERPPEQPPRPEAPPTPEPTDAPDPSPPTDRAEAPAPADAPVPHEASDSAGTPDPDEAAPDPADASASAEAPGRPGAAPSEATPDPDEAPVPTEAVDSPGSAWPEADTDDAPTPAPASDDAPEPASPRGGGAEARDWPSGPAADAAPHPGEAPAPADAASSDPEEAPTPAEAGDPDEAPEPAEQTRRAEEAEPVRPAESPAPDVAPDQAEAPGPAEAVDSAGSASPEADEAPTPAPASDDAPASAGPEYSKAPAEGGRTAVPESSGNPERPDDEVPELELELKPYDDSVPYSAPYTASLGAEQPREAAKEDSAAPERPDAPESADAPGRSGPAPSDAASDSDEAPVPAEAVDSAGSGSPEADEAPAPVPASDEAVEPPSAAGDTAVASPYDADAAPDPLQPNDSSGTPGVPSEHVAASEASGPEEAPPPNDAAPATKDASGRHDRVGAGDDAVEGGVWDALKQRAGRGRKETGRSEHLTGTVDHPAFQNPARSPADTPDRYGTPLDRADGTRTPLFDGEPSREQAKQGTLNDCGVVATLGAVASHRPEAIRECVRETGNGNYEVTLHEAKFNYSRYRYEPTGSEINLTVTSDLPVYDADPDSPAFADSVSTGTAWAPVLEKAIAGSDQMWDQERRDRWVEIQRIREAPEIPEYVRLDQGTSPRDRAELLTQLTGRPASVRDFPEHRDPNGISPDKQLIGDIRRQLAEGKPVLVGTRSEREVRKEFEKRTGRPLASYSQLTPSPPGDIAWAHAYEVTGVDDRGGFHLHNPWQKSHLSMTLEQFKKYVRPRYTTLE</sequence>
<evidence type="ECO:0000256" key="2">
    <source>
        <dbReference type="SAM" id="MobiDB-lite"/>
    </source>
</evidence>
<dbReference type="InterPro" id="IPR001300">
    <property type="entry name" value="Peptidase_C2_calpain_cat"/>
</dbReference>
<dbReference type="PROSITE" id="PS50203">
    <property type="entry name" value="CALPAIN_CAT"/>
    <property type="match status" value="1"/>
</dbReference>
<comment type="caution">
    <text evidence="4">The sequence shown here is derived from an EMBL/GenBank/DDBJ whole genome shotgun (WGS) entry which is preliminary data.</text>
</comment>
<dbReference type="SUPFAM" id="SSF54001">
    <property type="entry name" value="Cysteine proteinases"/>
    <property type="match status" value="1"/>
</dbReference>
<evidence type="ECO:0000313" key="4">
    <source>
        <dbReference type="EMBL" id="GAA0327917.1"/>
    </source>
</evidence>
<feature type="active site" evidence="1">
    <location>
        <position position="769"/>
    </location>
</feature>
<dbReference type="EMBL" id="BAAABV010000047">
    <property type="protein sequence ID" value="GAA0327917.1"/>
    <property type="molecule type" value="Genomic_DNA"/>
</dbReference>
<protein>
    <recommendedName>
        <fullName evidence="3">Calpain catalytic domain-containing protein</fullName>
    </recommendedName>
</protein>
<feature type="compositionally biased region" description="Low complexity" evidence="2">
    <location>
        <begin position="370"/>
        <end position="379"/>
    </location>
</feature>
<name>A0ABP3FYV9_9ACTN</name>
<evidence type="ECO:0000256" key="1">
    <source>
        <dbReference type="PROSITE-ProRule" id="PRU00239"/>
    </source>
</evidence>
<feature type="compositionally biased region" description="Low complexity" evidence="2">
    <location>
        <begin position="61"/>
        <end position="73"/>
    </location>
</feature>
<feature type="compositionally biased region" description="Low complexity" evidence="2">
    <location>
        <begin position="139"/>
        <end position="162"/>
    </location>
</feature>
<feature type="compositionally biased region" description="Low complexity" evidence="2">
    <location>
        <begin position="237"/>
        <end position="249"/>
    </location>
</feature>
<feature type="active site" evidence="1">
    <location>
        <position position="752"/>
    </location>
</feature>
<accession>A0ABP3FYV9</accession>
<reference evidence="5" key="1">
    <citation type="journal article" date="2019" name="Int. J. Syst. Evol. Microbiol.">
        <title>The Global Catalogue of Microorganisms (GCM) 10K type strain sequencing project: providing services to taxonomists for standard genome sequencing and annotation.</title>
        <authorList>
            <consortium name="The Broad Institute Genomics Platform"/>
            <consortium name="The Broad Institute Genome Sequencing Center for Infectious Disease"/>
            <person name="Wu L."/>
            <person name="Ma J."/>
        </authorList>
    </citation>
    <scope>NUCLEOTIDE SEQUENCE [LARGE SCALE GENOMIC DNA]</scope>
    <source>
        <strain evidence="5">JCM 4505</strain>
    </source>
</reference>
<keyword evidence="5" id="KW-1185">Reference proteome</keyword>
<feature type="compositionally biased region" description="Low complexity" evidence="2">
    <location>
        <begin position="327"/>
        <end position="349"/>
    </location>
</feature>
<dbReference type="InterPro" id="IPR038765">
    <property type="entry name" value="Papain-like_cys_pep_sf"/>
</dbReference>
<proteinExistence type="predicted"/>
<feature type="region of interest" description="Disordered" evidence="2">
    <location>
        <begin position="1"/>
        <end position="529"/>
    </location>
</feature>